<dbReference type="STRING" id="105696.A0A1Y2LPA8"/>
<evidence type="ECO:0000256" key="7">
    <source>
        <dbReference type="ARBA" id="ARBA00014002"/>
    </source>
</evidence>
<dbReference type="Pfam" id="PF21365">
    <property type="entry name" value="Glyco_hydro_31_3rd"/>
    <property type="match status" value="1"/>
</dbReference>
<comment type="catalytic activity">
    <reaction evidence="2">
        <text>Hydrolysis of terminal, non-reducing (1-&gt;4)-linked alpha-D-glucose residues with release of alpha-D-glucose.</text>
        <dbReference type="EC" id="3.2.1.20"/>
    </reaction>
</comment>
<protein>
    <recommendedName>
        <fullName evidence="7">Probable alpha/beta-glucosidase agdC</fullName>
        <ecNumber evidence="5">3.2.1.20</ecNumber>
        <ecNumber evidence="6">3.2.1.21</ecNumber>
    </recommendedName>
</protein>
<dbReference type="Gene3D" id="3.20.20.80">
    <property type="entry name" value="Glycosidases"/>
    <property type="match status" value="2"/>
</dbReference>
<dbReference type="Gene3D" id="2.60.40.1180">
    <property type="entry name" value="Golgi alpha-mannosidase II"/>
    <property type="match status" value="2"/>
</dbReference>
<dbReference type="Pfam" id="PF01055">
    <property type="entry name" value="Glyco_hydro_31_2nd"/>
    <property type="match status" value="1"/>
</dbReference>
<dbReference type="PANTHER" id="PTHR22762:SF67">
    <property type="entry name" value="ALPHA_BETA-GLUCOSIDASE AGDC-RELATED"/>
    <property type="match status" value="1"/>
</dbReference>
<dbReference type="InterPro" id="IPR030459">
    <property type="entry name" value="Glyco_hydro_31_CS"/>
</dbReference>
<dbReference type="EMBL" id="KZ107856">
    <property type="protein sequence ID" value="OSS44738.1"/>
    <property type="molecule type" value="Genomic_DNA"/>
</dbReference>
<dbReference type="SUPFAM" id="SSF51445">
    <property type="entry name" value="(Trans)glycosidases"/>
    <property type="match status" value="1"/>
</dbReference>
<evidence type="ECO:0000256" key="3">
    <source>
        <dbReference type="ARBA" id="ARBA00004613"/>
    </source>
</evidence>
<evidence type="ECO:0000256" key="12">
    <source>
        <dbReference type="ARBA" id="ARBA00023277"/>
    </source>
</evidence>
<dbReference type="InterPro" id="IPR000322">
    <property type="entry name" value="Glyco_hydro_31_TIM"/>
</dbReference>
<dbReference type="InterPro" id="IPR025887">
    <property type="entry name" value="Glyco_hydro_31_N_dom"/>
</dbReference>
<evidence type="ECO:0000259" key="20">
    <source>
        <dbReference type="Pfam" id="PF13802"/>
    </source>
</evidence>
<dbReference type="SMR" id="A0A1Y2LPA8"/>
<evidence type="ECO:0000256" key="17">
    <source>
        <dbReference type="RuleBase" id="RU361185"/>
    </source>
</evidence>
<dbReference type="PANTHER" id="PTHR22762">
    <property type="entry name" value="ALPHA-GLUCOSIDASE"/>
    <property type="match status" value="1"/>
</dbReference>
<evidence type="ECO:0000256" key="2">
    <source>
        <dbReference type="ARBA" id="ARBA00001657"/>
    </source>
</evidence>
<dbReference type="InterPro" id="IPR030458">
    <property type="entry name" value="Glyco_hydro_31_AS"/>
</dbReference>
<dbReference type="PROSITE" id="PS00129">
    <property type="entry name" value="GLYCOSYL_HYDROL_F31_1"/>
    <property type="match status" value="1"/>
</dbReference>
<dbReference type="CDD" id="cd06602">
    <property type="entry name" value="GH31_MGAM_SI_GAA"/>
    <property type="match status" value="1"/>
</dbReference>
<gene>
    <name evidence="22" type="ORF">B5807_10540</name>
</gene>
<comment type="similarity">
    <text evidence="4 17">Belongs to the glycosyl hydrolase 31 family.</text>
</comment>
<dbReference type="PROSITE" id="PS00707">
    <property type="entry name" value="GLYCOSYL_HYDROL_F31_2"/>
    <property type="match status" value="1"/>
</dbReference>
<evidence type="ECO:0000256" key="15">
    <source>
        <dbReference type="ARBA" id="ARBA00023326"/>
    </source>
</evidence>
<feature type="domain" description="Glycoside hydrolase family 31 N-terminal" evidence="20">
    <location>
        <begin position="189"/>
        <end position="301"/>
    </location>
</feature>
<dbReference type="InterPro" id="IPR048395">
    <property type="entry name" value="Glyco_hydro_31_C"/>
</dbReference>
<dbReference type="SUPFAM" id="SSF51011">
    <property type="entry name" value="Glycosyl hydrolase domain"/>
    <property type="match status" value="1"/>
</dbReference>
<comment type="catalytic activity">
    <reaction evidence="1">
        <text>Hydrolysis of terminal, non-reducing beta-D-glucosyl residues with release of beta-D-glucose.</text>
        <dbReference type="EC" id="3.2.1.21"/>
    </reaction>
</comment>
<accession>A0A1Y2LPA8</accession>
<evidence type="ECO:0000256" key="5">
    <source>
        <dbReference type="ARBA" id="ARBA00012741"/>
    </source>
</evidence>
<keyword evidence="12" id="KW-0119">Carbohydrate metabolism</keyword>
<feature type="region of interest" description="Disordered" evidence="18">
    <location>
        <begin position="524"/>
        <end position="563"/>
    </location>
</feature>
<dbReference type="GO" id="GO:0030246">
    <property type="term" value="F:carbohydrate binding"/>
    <property type="evidence" value="ECO:0007669"/>
    <property type="project" value="InterPro"/>
</dbReference>
<feature type="domain" description="Glycoside hydrolase family 31 TIM barrel" evidence="19">
    <location>
        <begin position="349"/>
        <end position="776"/>
    </location>
</feature>
<evidence type="ECO:0000256" key="16">
    <source>
        <dbReference type="ARBA" id="ARBA00025512"/>
    </source>
</evidence>
<evidence type="ECO:0000256" key="1">
    <source>
        <dbReference type="ARBA" id="ARBA00000448"/>
    </source>
</evidence>
<dbReference type="SUPFAM" id="SSF74650">
    <property type="entry name" value="Galactose mutarotase-like"/>
    <property type="match status" value="1"/>
</dbReference>
<keyword evidence="23" id="KW-1185">Reference proteome</keyword>
<keyword evidence="15" id="KW-0624">Polysaccharide degradation</keyword>
<name>A0A1Y2LPA8_EPING</name>
<dbReference type="OMA" id="YKGAVWP"/>
<evidence type="ECO:0000313" key="22">
    <source>
        <dbReference type="EMBL" id="OSS44738.1"/>
    </source>
</evidence>
<dbReference type="GO" id="GO:0005576">
    <property type="term" value="C:extracellular region"/>
    <property type="evidence" value="ECO:0007669"/>
    <property type="project" value="UniProtKB-SubCell"/>
</dbReference>
<comment type="subcellular location">
    <subcellularLocation>
        <location evidence="3">Secreted</location>
    </subcellularLocation>
</comment>
<dbReference type="Pfam" id="PF13802">
    <property type="entry name" value="Gal_mutarotas_2"/>
    <property type="match status" value="1"/>
</dbReference>
<dbReference type="AlphaFoldDB" id="A0A1Y2LPA8"/>
<dbReference type="EC" id="3.2.1.21" evidence="6"/>
<keyword evidence="14" id="KW-0961">Cell wall biogenesis/degradation</keyword>
<evidence type="ECO:0000256" key="11">
    <source>
        <dbReference type="ARBA" id="ARBA00023180"/>
    </source>
</evidence>
<evidence type="ECO:0000256" key="8">
    <source>
        <dbReference type="ARBA" id="ARBA00022525"/>
    </source>
</evidence>
<evidence type="ECO:0000256" key="14">
    <source>
        <dbReference type="ARBA" id="ARBA00023316"/>
    </source>
</evidence>
<organism evidence="22 23">
    <name type="scientific">Epicoccum nigrum</name>
    <name type="common">Soil fungus</name>
    <name type="synonym">Epicoccum purpurascens</name>
    <dbReference type="NCBI Taxonomy" id="105696"/>
    <lineage>
        <taxon>Eukaryota</taxon>
        <taxon>Fungi</taxon>
        <taxon>Dikarya</taxon>
        <taxon>Ascomycota</taxon>
        <taxon>Pezizomycotina</taxon>
        <taxon>Dothideomycetes</taxon>
        <taxon>Pleosporomycetidae</taxon>
        <taxon>Pleosporales</taxon>
        <taxon>Pleosporineae</taxon>
        <taxon>Didymellaceae</taxon>
        <taxon>Epicoccum</taxon>
    </lineage>
</organism>
<evidence type="ECO:0000259" key="19">
    <source>
        <dbReference type="Pfam" id="PF01055"/>
    </source>
</evidence>
<comment type="function">
    <text evidence="16">Glucosidase involved in the degradation of cellulosic biomass. Has both alpha- and beta-glucosidase activity.</text>
</comment>
<sequence length="1010" mass="111571">MTWDCAGSEAWCARGSFKCLGTAECLPSLGRGARQATWHDGGHVGPWRAAGGVHSIKVHVLPRAQKKYTLAAFTMLGKGSVLLGSALFGAAALASSDLVTRQAGELDACPGYAASNVVDEGGRVTADLALAGTACNVYGDDLTDLKLEVEYQTENRIHVKIYDAAEQVFQIQESVWPRPQSEGDVDPASSALVFTHTANPFSFAISRRETNETLFDSSAASLVFETQYLRLRTRLPESPNLYGLGESTDDFHLNTTNYTRTLWNRDAYGTPPGTNLYGSHPIYFDHRGENGTHGVFLASSQGMDIKIDDTDGQFLEYNTLGGIIDLYFLAGPSPKDVAVQYSELSGKAAMMPYWGFGFHQCKYGYRDVWEVAEVVANYTKAGIPLETMWTDIDYMELRRLFTLDPERYPLELVRDMISYLHERQQHYIVMVNSAVWAGDNDVYNEGVEQNVWQVRENGSEYQGAVWPGPTVFPDWFHPNTQAYWNSQFEKFFDPATGVDIDGLWNDMNEPANFCPYPCADPVAYSEESKNPPEPPPVRPGGPGREIPGFPASLQPGGYSNASKRGLESRQFNKKMSMPALNARQSSNQTAKYLGLSGRDLINPGYEIQNAAGSISNKTMDTDIRNHDGSYHYDIHNFWGSLMSIASRESMLQRRPERRPFLITRSTFVGLGKYVGKWLGDNVSTWEQYRFSIAGILNFASIYQIPMVGPDVCGFAGNTTETLCARWGMLSAFYPFMRNHAGDTSIYQEFYRWPLTTSAAKKGIAIRYRLLDYIYTAFHRQSTTGLPLLNPLFFHYPEDKNTFAIEHQFFYGDDILVSPVLEENSTSVSIYLPSGVFYDWWTLEQVQGKGSWINLTDVAFDSIPLHIRGGAILALRADGANTTAELRKQDFVLWIAPNSTGQASGSLYLDDGDSIDQPAVSDILFSYDNGAFAMSGTFGFQTDLAVKNITLLGPKGQHTLQGPVPLTGEYSVKFDGDLTGGGSPPQFEGKAARKGVGALAGVVAGVAMLGL</sequence>
<keyword evidence="10 17" id="KW-0378">Hydrolase</keyword>
<dbReference type="InterPro" id="IPR013780">
    <property type="entry name" value="Glyco_hydro_b"/>
</dbReference>
<keyword evidence="8" id="KW-0964">Secreted</keyword>
<keyword evidence="11" id="KW-0325">Glycoprotein</keyword>
<evidence type="ECO:0000313" key="23">
    <source>
        <dbReference type="Proteomes" id="UP000193240"/>
    </source>
</evidence>
<dbReference type="InterPro" id="IPR017853">
    <property type="entry name" value="GH"/>
</dbReference>
<evidence type="ECO:0000256" key="10">
    <source>
        <dbReference type="ARBA" id="ARBA00022801"/>
    </source>
</evidence>
<dbReference type="GO" id="GO:0008422">
    <property type="term" value="F:beta-glucosidase activity"/>
    <property type="evidence" value="ECO:0007669"/>
    <property type="project" value="UniProtKB-EC"/>
</dbReference>
<dbReference type="GO" id="GO:0004558">
    <property type="term" value="F:alpha-1,4-glucosidase activity"/>
    <property type="evidence" value="ECO:0007669"/>
    <property type="project" value="UniProtKB-EC"/>
</dbReference>
<dbReference type="GO" id="GO:0071555">
    <property type="term" value="P:cell wall organization"/>
    <property type="evidence" value="ECO:0007669"/>
    <property type="project" value="UniProtKB-KW"/>
</dbReference>
<feature type="domain" description="Glycosyl hydrolase family 31 C-terminal" evidence="21">
    <location>
        <begin position="784"/>
        <end position="872"/>
    </location>
</feature>
<dbReference type="Proteomes" id="UP000193240">
    <property type="component" value="Unassembled WGS sequence"/>
</dbReference>
<keyword evidence="13 17" id="KW-0326">Glycosidase</keyword>
<evidence type="ECO:0000256" key="4">
    <source>
        <dbReference type="ARBA" id="ARBA00007806"/>
    </source>
</evidence>
<reference evidence="22 23" key="1">
    <citation type="journal article" date="2017" name="Genome Announc.">
        <title>Genome sequence of the saprophytic ascomycete Epicoccum nigrum ICMP 19927 strain isolated from New Zealand.</title>
        <authorList>
            <person name="Fokin M."/>
            <person name="Fleetwood D."/>
            <person name="Weir B.S."/>
            <person name="Villas-Boas S.G."/>
        </authorList>
    </citation>
    <scope>NUCLEOTIDE SEQUENCE [LARGE SCALE GENOMIC DNA]</scope>
    <source>
        <strain evidence="22 23">ICMP 19927</strain>
    </source>
</reference>
<dbReference type="InParanoid" id="A0A1Y2LPA8"/>
<evidence type="ECO:0000256" key="18">
    <source>
        <dbReference type="SAM" id="MobiDB-lite"/>
    </source>
</evidence>
<dbReference type="InterPro" id="IPR011013">
    <property type="entry name" value="Gal_mutarotase_sf_dom"/>
</dbReference>
<proteinExistence type="inferred from homology"/>
<dbReference type="Gene3D" id="2.60.40.1760">
    <property type="entry name" value="glycosyl hydrolase (family 31)"/>
    <property type="match status" value="1"/>
</dbReference>
<keyword evidence="9" id="KW-0732">Signal</keyword>
<dbReference type="CDD" id="cd14752">
    <property type="entry name" value="GH31_N"/>
    <property type="match status" value="1"/>
</dbReference>
<evidence type="ECO:0000256" key="9">
    <source>
        <dbReference type="ARBA" id="ARBA00022729"/>
    </source>
</evidence>
<evidence type="ECO:0000259" key="21">
    <source>
        <dbReference type="Pfam" id="PF21365"/>
    </source>
</evidence>
<evidence type="ECO:0000256" key="13">
    <source>
        <dbReference type="ARBA" id="ARBA00023295"/>
    </source>
</evidence>
<dbReference type="GO" id="GO:0000272">
    <property type="term" value="P:polysaccharide catabolic process"/>
    <property type="evidence" value="ECO:0007669"/>
    <property type="project" value="UniProtKB-KW"/>
</dbReference>
<evidence type="ECO:0000256" key="6">
    <source>
        <dbReference type="ARBA" id="ARBA00012744"/>
    </source>
</evidence>
<dbReference type="EC" id="3.2.1.20" evidence="5"/>